<dbReference type="EMBL" id="JAPWTJ010000671">
    <property type="protein sequence ID" value="KAJ8976442.1"/>
    <property type="molecule type" value="Genomic_DNA"/>
</dbReference>
<dbReference type="SUPFAM" id="SSF81383">
    <property type="entry name" value="F-box domain"/>
    <property type="match status" value="1"/>
</dbReference>
<dbReference type="SMART" id="SM00256">
    <property type="entry name" value="FBOX"/>
    <property type="match status" value="1"/>
</dbReference>
<organism evidence="2 3">
    <name type="scientific">Molorchus minor</name>
    <dbReference type="NCBI Taxonomy" id="1323400"/>
    <lineage>
        <taxon>Eukaryota</taxon>
        <taxon>Metazoa</taxon>
        <taxon>Ecdysozoa</taxon>
        <taxon>Arthropoda</taxon>
        <taxon>Hexapoda</taxon>
        <taxon>Insecta</taxon>
        <taxon>Pterygota</taxon>
        <taxon>Neoptera</taxon>
        <taxon>Endopterygota</taxon>
        <taxon>Coleoptera</taxon>
        <taxon>Polyphaga</taxon>
        <taxon>Cucujiformia</taxon>
        <taxon>Chrysomeloidea</taxon>
        <taxon>Cerambycidae</taxon>
        <taxon>Lamiinae</taxon>
        <taxon>Monochamini</taxon>
        <taxon>Molorchus</taxon>
    </lineage>
</organism>
<accession>A0ABQ9JFH7</accession>
<comment type="caution">
    <text evidence="2">The sequence shown here is derived from an EMBL/GenBank/DDBJ whole genome shotgun (WGS) entry which is preliminary data.</text>
</comment>
<evidence type="ECO:0000313" key="3">
    <source>
        <dbReference type="Proteomes" id="UP001162164"/>
    </source>
</evidence>
<reference evidence="2" key="1">
    <citation type="journal article" date="2023" name="Insect Mol. Biol.">
        <title>Genome sequencing provides insights into the evolution of gene families encoding plant cell wall-degrading enzymes in longhorned beetles.</title>
        <authorList>
            <person name="Shin N.R."/>
            <person name="Okamura Y."/>
            <person name="Kirsch R."/>
            <person name="Pauchet Y."/>
        </authorList>
    </citation>
    <scope>NUCLEOTIDE SEQUENCE</scope>
    <source>
        <strain evidence="2">MMC_N1</strain>
    </source>
</reference>
<dbReference type="InterPro" id="IPR036047">
    <property type="entry name" value="F-box-like_dom_sf"/>
</dbReference>
<dbReference type="PROSITE" id="PS50181">
    <property type="entry name" value="FBOX"/>
    <property type="match status" value="1"/>
</dbReference>
<gene>
    <name evidence="2" type="ORF">NQ317_016061</name>
</gene>
<evidence type="ECO:0000259" key="1">
    <source>
        <dbReference type="PROSITE" id="PS50181"/>
    </source>
</evidence>
<name>A0ABQ9JFH7_9CUCU</name>
<keyword evidence="3" id="KW-1185">Reference proteome</keyword>
<proteinExistence type="predicted"/>
<feature type="domain" description="F-box" evidence="1">
    <location>
        <begin position="1"/>
        <end position="47"/>
    </location>
</feature>
<protein>
    <recommendedName>
        <fullName evidence="1">F-box domain-containing protein</fullName>
    </recommendedName>
</protein>
<dbReference type="Proteomes" id="UP001162164">
    <property type="component" value="Unassembled WGS sequence"/>
</dbReference>
<dbReference type="Gene3D" id="1.20.1280.50">
    <property type="match status" value="1"/>
</dbReference>
<sequence length="82" mass="10025">MEQLPVEIVEKILTNPKISIEDIVRFSLTCQHFQNVVMNSNKIWKTKFFQKWPHLRSILENIKHIVFQHEVRYIYELKKRTT</sequence>
<evidence type="ECO:0000313" key="2">
    <source>
        <dbReference type="EMBL" id="KAJ8976442.1"/>
    </source>
</evidence>
<dbReference type="Pfam" id="PF12937">
    <property type="entry name" value="F-box-like"/>
    <property type="match status" value="1"/>
</dbReference>
<dbReference type="InterPro" id="IPR001810">
    <property type="entry name" value="F-box_dom"/>
</dbReference>